<dbReference type="OrthoDB" id="1522670at2"/>
<feature type="domain" description="MacB-like periplasmic core" evidence="9">
    <location>
        <begin position="29"/>
        <end position="242"/>
    </location>
</feature>
<feature type="transmembrane region" description="Helical" evidence="7">
    <location>
        <begin position="280"/>
        <end position="305"/>
    </location>
</feature>
<dbReference type="EMBL" id="FXTB01000001">
    <property type="protein sequence ID" value="SMO32925.1"/>
    <property type="molecule type" value="Genomic_DNA"/>
</dbReference>
<dbReference type="AlphaFoldDB" id="A0A521ADN2"/>
<feature type="transmembrane region" description="Helical" evidence="7">
    <location>
        <begin position="21"/>
        <end position="46"/>
    </location>
</feature>
<dbReference type="InterPro" id="IPR003838">
    <property type="entry name" value="ABC3_permease_C"/>
</dbReference>
<dbReference type="RefSeq" id="WP_142531486.1">
    <property type="nucleotide sequence ID" value="NZ_FXTB01000001.1"/>
</dbReference>
<accession>A0A521ADN2</accession>
<feature type="transmembrane region" description="Helical" evidence="7">
    <location>
        <begin position="326"/>
        <end position="359"/>
    </location>
</feature>
<dbReference type="Proteomes" id="UP000319040">
    <property type="component" value="Unassembled WGS sequence"/>
</dbReference>
<comment type="similarity">
    <text evidence="2">Belongs to the ABC-4 integral membrane protein family. LolC/E subfamily.</text>
</comment>
<evidence type="ECO:0000259" key="8">
    <source>
        <dbReference type="Pfam" id="PF02687"/>
    </source>
</evidence>
<evidence type="ECO:0000313" key="10">
    <source>
        <dbReference type="EMBL" id="SMO32925.1"/>
    </source>
</evidence>
<evidence type="ECO:0000256" key="5">
    <source>
        <dbReference type="ARBA" id="ARBA00022989"/>
    </source>
</evidence>
<reference evidence="10 11" key="1">
    <citation type="submission" date="2017-05" db="EMBL/GenBank/DDBJ databases">
        <authorList>
            <person name="Varghese N."/>
            <person name="Submissions S."/>
        </authorList>
    </citation>
    <scope>NUCLEOTIDE SEQUENCE [LARGE SCALE GENOMIC DNA]</scope>
    <source>
        <strain evidence="10 11">DSM 27040</strain>
    </source>
</reference>
<feature type="domain" description="ABC3 transporter permease C-terminal" evidence="8">
    <location>
        <begin position="282"/>
        <end position="407"/>
    </location>
</feature>
<keyword evidence="3" id="KW-1003">Cell membrane</keyword>
<protein>
    <submittedName>
        <fullName evidence="10">Lipoprotein-releasing system permease protein</fullName>
    </submittedName>
</protein>
<keyword evidence="4 7" id="KW-0812">Transmembrane</keyword>
<comment type="subcellular location">
    <subcellularLocation>
        <location evidence="1">Cell membrane</location>
        <topology evidence="1">Multi-pass membrane protein</topology>
    </subcellularLocation>
</comment>
<gene>
    <name evidence="10" type="ORF">SAMN06265379_10161</name>
</gene>
<name>A0A521ADN2_SACCC</name>
<dbReference type="GO" id="GO:0098797">
    <property type="term" value="C:plasma membrane protein complex"/>
    <property type="evidence" value="ECO:0007669"/>
    <property type="project" value="TreeGrafter"/>
</dbReference>
<dbReference type="GO" id="GO:0044874">
    <property type="term" value="P:lipoprotein localization to outer membrane"/>
    <property type="evidence" value="ECO:0007669"/>
    <property type="project" value="TreeGrafter"/>
</dbReference>
<sequence length="414" mass="45959">MNLNLYIANKIRKGEITGKKLSGPIITVATIGIVLGITVMILSLAIGTGFKKEIRDKIIGFGAHVQVVNYDYNSSFETNPIERDSAFTTMVLSIPGVKHIQEFATKPGLLKTNDNIQGVIIKGIGKDFNWTYFNQILVEGTKPDVSGEATSNDVIISSTLAKLLRLKVGDKVPMFFFQERMRARNFTVSAIYDSSLPEFDKLFIFADIRHIIKLNNWNNDQITGYEISLDEFDQTPTLAQQVDILAASRISPDGGMLRTTTITQQQPQIFGWLNLLDMNVAIILVLIVLVAGFNMISGLLIIILERTAMIGILKALGKQNHDIRKVFMYLATFIVTKGVLIGNVIGISICLIQKYAGIISLDPENYYLSTVPIHLNPLHLIYLNIGTIVVSYLMMIGPSYLATKISPVEAIRFD</sequence>
<evidence type="ECO:0000256" key="1">
    <source>
        <dbReference type="ARBA" id="ARBA00004651"/>
    </source>
</evidence>
<evidence type="ECO:0000259" key="9">
    <source>
        <dbReference type="Pfam" id="PF12704"/>
    </source>
</evidence>
<dbReference type="InterPro" id="IPR051447">
    <property type="entry name" value="Lipoprotein-release_system"/>
</dbReference>
<dbReference type="Pfam" id="PF12704">
    <property type="entry name" value="MacB_PCD"/>
    <property type="match status" value="1"/>
</dbReference>
<keyword evidence="10" id="KW-0449">Lipoprotein</keyword>
<keyword evidence="11" id="KW-1185">Reference proteome</keyword>
<evidence type="ECO:0000256" key="7">
    <source>
        <dbReference type="SAM" id="Phobius"/>
    </source>
</evidence>
<proteinExistence type="inferred from homology"/>
<keyword evidence="5 7" id="KW-1133">Transmembrane helix</keyword>
<evidence type="ECO:0000256" key="2">
    <source>
        <dbReference type="ARBA" id="ARBA00005236"/>
    </source>
</evidence>
<evidence type="ECO:0000256" key="6">
    <source>
        <dbReference type="ARBA" id="ARBA00023136"/>
    </source>
</evidence>
<evidence type="ECO:0000313" key="11">
    <source>
        <dbReference type="Proteomes" id="UP000319040"/>
    </source>
</evidence>
<dbReference type="InterPro" id="IPR025857">
    <property type="entry name" value="MacB_PCD"/>
</dbReference>
<organism evidence="10 11">
    <name type="scientific">Saccharicrinis carchari</name>
    <dbReference type="NCBI Taxonomy" id="1168039"/>
    <lineage>
        <taxon>Bacteria</taxon>
        <taxon>Pseudomonadati</taxon>
        <taxon>Bacteroidota</taxon>
        <taxon>Bacteroidia</taxon>
        <taxon>Marinilabiliales</taxon>
        <taxon>Marinilabiliaceae</taxon>
        <taxon>Saccharicrinis</taxon>
    </lineage>
</organism>
<dbReference type="PANTHER" id="PTHR30489">
    <property type="entry name" value="LIPOPROTEIN-RELEASING SYSTEM TRANSMEMBRANE PROTEIN LOLE"/>
    <property type="match status" value="1"/>
</dbReference>
<feature type="transmembrane region" description="Helical" evidence="7">
    <location>
        <begin position="379"/>
        <end position="402"/>
    </location>
</feature>
<dbReference type="Pfam" id="PF02687">
    <property type="entry name" value="FtsX"/>
    <property type="match status" value="1"/>
</dbReference>
<evidence type="ECO:0000256" key="4">
    <source>
        <dbReference type="ARBA" id="ARBA00022692"/>
    </source>
</evidence>
<evidence type="ECO:0000256" key="3">
    <source>
        <dbReference type="ARBA" id="ARBA00022475"/>
    </source>
</evidence>
<keyword evidence="6 7" id="KW-0472">Membrane</keyword>
<dbReference type="PANTHER" id="PTHR30489:SF0">
    <property type="entry name" value="LIPOPROTEIN-RELEASING SYSTEM TRANSMEMBRANE PROTEIN LOLE"/>
    <property type="match status" value="1"/>
</dbReference>